<dbReference type="InterPro" id="IPR010559">
    <property type="entry name" value="Sig_transdc_His_kin_internal"/>
</dbReference>
<protein>
    <submittedName>
        <fullName evidence="6">Response regulator</fullName>
    </submittedName>
</protein>
<dbReference type="Pfam" id="PF07695">
    <property type="entry name" value="7TMR-DISM_7TM"/>
    <property type="match status" value="1"/>
</dbReference>
<dbReference type="SMART" id="SM00388">
    <property type="entry name" value="HisKA"/>
    <property type="match status" value="1"/>
</dbReference>
<dbReference type="PANTHER" id="PTHR43547">
    <property type="entry name" value="TWO-COMPONENT HISTIDINE KINASE"/>
    <property type="match status" value="1"/>
</dbReference>
<dbReference type="InterPro" id="IPR001789">
    <property type="entry name" value="Sig_transdc_resp-reg_receiver"/>
</dbReference>
<feature type="transmembrane region" description="Helical" evidence="3">
    <location>
        <begin position="298"/>
        <end position="316"/>
    </location>
</feature>
<organism evidence="6 7">
    <name type="scientific">Clostridium thailandense</name>
    <dbReference type="NCBI Taxonomy" id="2794346"/>
    <lineage>
        <taxon>Bacteria</taxon>
        <taxon>Bacillati</taxon>
        <taxon>Bacillota</taxon>
        <taxon>Clostridia</taxon>
        <taxon>Eubacteriales</taxon>
        <taxon>Clostridiaceae</taxon>
        <taxon>Clostridium</taxon>
    </lineage>
</organism>
<dbReference type="GO" id="GO:0000155">
    <property type="term" value="F:phosphorelay sensor kinase activity"/>
    <property type="evidence" value="ECO:0007669"/>
    <property type="project" value="InterPro"/>
</dbReference>
<evidence type="ECO:0000256" key="1">
    <source>
        <dbReference type="ARBA" id="ARBA00022553"/>
    </source>
</evidence>
<feature type="modified residue" description="4-aspartylphosphate" evidence="2">
    <location>
        <position position="749"/>
    </location>
</feature>
<evidence type="ECO:0000259" key="4">
    <source>
        <dbReference type="PROSITE" id="PS50109"/>
    </source>
</evidence>
<keyword evidence="1 2" id="KW-0597">Phosphoprotein</keyword>
<dbReference type="Proteomes" id="UP000694308">
    <property type="component" value="Unassembled WGS sequence"/>
</dbReference>
<feature type="transmembrane region" description="Helical" evidence="3">
    <location>
        <begin position="261"/>
        <end position="286"/>
    </location>
</feature>
<dbReference type="SMART" id="SM00448">
    <property type="entry name" value="REC"/>
    <property type="match status" value="1"/>
</dbReference>
<evidence type="ECO:0000256" key="2">
    <source>
        <dbReference type="PROSITE-ProRule" id="PRU00169"/>
    </source>
</evidence>
<reference evidence="6" key="1">
    <citation type="submission" date="2020-12" db="EMBL/GenBank/DDBJ databases">
        <title>Clostridium thailandense sp. nov., a novel acetogenic bacterium isolated from peat land soil in Thailand.</title>
        <authorList>
            <person name="Chaikitkaew S."/>
            <person name="Birkeland N.K."/>
        </authorList>
    </citation>
    <scope>NUCLEOTIDE SEQUENCE</scope>
    <source>
        <strain evidence="6">PL3</strain>
    </source>
</reference>
<feature type="domain" description="Histidine kinase" evidence="4">
    <location>
        <begin position="927"/>
        <end position="1025"/>
    </location>
</feature>
<evidence type="ECO:0000313" key="7">
    <source>
        <dbReference type="Proteomes" id="UP000694308"/>
    </source>
</evidence>
<dbReference type="CDD" id="cd00082">
    <property type="entry name" value="HisKA"/>
    <property type="match status" value="1"/>
</dbReference>
<dbReference type="EMBL" id="JAEEGC010000085">
    <property type="protein sequence ID" value="MBV7274506.1"/>
    <property type="molecule type" value="Genomic_DNA"/>
</dbReference>
<dbReference type="InterPro" id="IPR003594">
    <property type="entry name" value="HATPase_dom"/>
</dbReference>
<keyword evidence="3" id="KW-1133">Transmembrane helix</keyword>
<keyword evidence="3" id="KW-0472">Membrane</keyword>
<feature type="transmembrane region" description="Helical" evidence="3">
    <location>
        <begin position="232"/>
        <end position="249"/>
    </location>
</feature>
<name>A0A949WRZ0_9CLOT</name>
<dbReference type="Pfam" id="PF00512">
    <property type="entry name" value="HisKA"/>
    <property type="match status" value="1"/>
</dbReference>
<dbReference type="InterPro" id="IPR005467">
    <property type="entry name" value="His_kinase_dom"/>
</dbReference>
<dbReference type="PROSITE" id="PS50109">
    <property type="entry name" value="HIS_KIN"/>
    <property type="match status" value="2"/>
</dbReference>
<gene>
    <name evidence="6" type="ORF">I6U48_16560</name>
</gene>
<feature type="domain" description="Response regulatory" evidence="5">
    <location>
        <begin position="699"/>
        <end position="816"/>
    </location>
</feature>
<evidence type="ECO:0000259" key="5">
    <source>
        <dbReference type="PROSITE" id="PS50110"/>
    </source>
</evidence>
<dbReference type="AlphaFoldDB" id="A0A949WRZ0"/>
<accession>A0A949WRZ0</accession>
<dbReference type="PANTHER" id="PTHR43547:SF2">
    <property type="entry name" value="HYBRID SIGNAL TRANSDUCTION HISTIDINE KINASE C"/>
    <property type="match status" value="1"/>
</dbReference>
<dbReference type="Pfam" id="PF00072">
    <property type="entry name" value="Response_reg"/>
    <property type="match status" value="1"/>
</dbReference>
<dbReference type="GO" id="GO:0016020">
    <property type="term" value="C:membrane"/>
    <property type="evidence" value="ECO:0007669"/>
    <property type="project" value="InterPro"/>
</dbReference>
<evidence type="ECO:0000313" key="6">
    <source>
        <dbReference type="EMBL" id="MBV7274506.1"/>
    </source>
</evidence>
<dbReference type="Pfam" id="PF06580">
    <property type="entry name" value="His_kinase"/>
    <property type="match status" value="1"/>
</dbReference>
<keyword evidence="7" id="KW-1185">Reference proteome</keyword>
<feature type="transmembrane region" description="Helical" evidence="3">
    <location>
        <begin position="360"/>
        <end position="383"/>
    </location>
</feature>
<feature type="transmembrane region" description="Helical" evidence="3">
    <location>
        <begin position="198"/>
        <end position="220"/>
    </location>
</feature>
<feature type="domain" description="Histidine kinase" evidence="4">
    <location>
        <begin position="437"/>
        <end position="653"/>
    </location>
</feature>
<dbReference type="SMART" id="SM00387">
    <property type="entry name" value="HATPase_c"/>
    <property type="match status" value="2"/>
</dbReference>
<dbReference type="InterPro" id="IPR003661">
    <property type="entry name" value="HisK_dim/P_dom"/>
</dbReference>
<dbReference type="Pfam" id="PF02518">
    <property type="entry name" value="HATPase_c"/>
    <property type="match status" value="2"/>
</dbReference>
<feature type="transmembrane region" description="Helical" evidence="3">
    <location>
        <begin position="328"/>
        <end position="348"/>
    </location>
</feature>
<comment type="caution">
    <text evidence="6">The sequence shown here is derived from an EMBL/GenBank/DDBJ whole genome shotgun (WGS) entry which is preliminary data.</text>
</comment>
<keyword evidence="3" id="KW-0812">Transmembrane</keyword>
<dbReference type="InterPro" id="IPR011623">
    <property type="entry name" value="7TMR_DISM_rcpt_extracell_dom1"/>
</dbReference>
<evidence type="ECO:0000256" key="3">
    <source>
        <dbReference type="SAM" id="Phobius"/>
    </source>
</evidence>
<proteinExistence type="predicted"/>
<sequence>MFIISLGIVIILSIIIKIFIFQNNNVEAPLCKNGFLDLSHWDFEASGRVKLNGQWEFYPNVLLSPKDINNKVLSEKLYINVPNPWTKEVSKNILSNRGIGTYRLKVRINKDLSIYGLITEHMRSANKIFVNGREIAKSGNVESSFKGGYSSNVVPVISMFPSYGDTLDIIIQVANSDYYNGGIIQNIYLGSYINILDYYFKINIFKIVCIAFLMMFGIYYIRIYFITRKEKILIYFGISCIIYSCIFAIKTDKIFNKLSKFIPFIILLKTALALICLIVLFICLFIRENGKIFIPDKYMKVITLIVSINIFLVLMLPTRFMALLENIIVLMNTLLLILVSILMIKALVNKEYGRLNVNGTMILFFGIILNIVQYVNYILYFFSITNNNFIPLIILLFVLIEWSTMFLDQYVQSYLNLEVMRNNLIKLDKIKDEILLNTSHEFKTPLHTIINIAEAMRNEKETLKFEKNLSNIISIATKLSSLVNDIIDFEYLQNGNIKFNKKTFDINGSIQMVIDILGYMKKGEDIQLINTIPVGKYYVYTDENRFKQIIFNLIGNSLKYTGNGYVKVSAKIIDNYVYVSFEDTGLGIDKNTQKSLFVRKVFYKESDFIKGVSPELGLSISKLLARNMGGDLYLKHSELNKGSIFNLKIPKVAIDKSIANNTQNVKFQSKGTTTNIAKENKLNISIPLHTNGNEVKKVKLLIVDDDASDVMVMKEIFYESHYEVIVAYDGKSALKLMHKHKNISIILLDAMMPGLSGYNVCKKIRENYKIFELPILLITVTHTPEEIEAGLEVGVNDFLVKPFNSNELKSKVKTLLKLKEAVNEMLKIEAIFLQSQIKPHFLYNSLSTIISLCYSDGERAGKLLGELSNFLRLTFTIDPFNSFVSLKRELSLVKSYIEIEKARFGDRLKTELNIDEKLLEYKIPALVIQPIVENSIRHGLMKRISGGIVKIAARKSKNFIEITIDDNGVGIEKEVLEKLLDNTFTTSIGLKNVNKRLLNKYGQGLLITSDLGVGTSITIKIPIEVEN</sequence>
<dbReference type="PROSITE" id="PS50110">
    <property type="entry name" value="RESPONSE_REGULATORY"/>
    <property type="match status" value="1"/>
</dbReference>